<keyword evidence="5 15" id="KW-0158">Chromosome</keyword>
<evidence type="ECO:0000256" key="14">
    <source>
        <dbReference type="ARBA" id="ARBA00048173"/>
    </source>
</evidence>
<dbReference type="GO" id="GO:0000333">
    <property type="term" value="C:telomerase catalytic core complex"/>
    <property type="evidence" value="ECO:0007669"/>
    <property type="project" value="TreeGrafter"/>
</dbReference>
<dbReference type="EC" id="2.7.7.49" evidence="3 15"/>
<dbReference type="Gene3D" id="3.30.70.2630">
    <property type="match status" value="1"/>
</dbReference>
<dbReference type="InterPro" id="IPR003545">
    <property type="entry name" value="Telomerase_RT"/>
</dbReference>
<dbReference type="GO" id="GO:0046872">
    <property type="term" value="F:metal ion binding"/>
    <property type="evidence" value="ECO:0007669"/>
    <property type="project" value="UniProtKB-KW"/>
</dbReference>
<dbReference type="SMART" id="SM00975">
    <property type="entry name" value="Telomerase_RBD"/>
    <property type="match status" value="1"/>
</dbReference>
<organism evidence="18 19">
    <name type="scientific">Sarocladium strictum</name>
    <name type="common">Black bundle disease fungus</name>
    <name type="synonym">Acremonium strictum</name>
    <dbReference type="NCBI Taxonomy" id="5046"/>
    <lineage>
        <taxon>Eukaryota</taxon>
        <taxon>Fungi</taxon>
        <taxon>Dikarya</taxon>
        <taxon>Ascomycota</taxon>
        <taxon>Pezizomycotina</taxon>
        <taxon>Sordariomycetes</taxon>
        <taxon>Hypocreomycetidae</taxon>
        <taxon>Hypocreales</taxon>
        <taxon>Sarocladiaceae</taxon>
        <taxon>Sarocladium</taxon>
    </lineage>
</organism>
<dbReference type="Pfam" id="PF00078">
    <property type="entry name" value="RVT_1"/>
    <property type="match status" value="1"/>
</dbReference>
<feature type="region of interest" description="Disordered" evidence="16">
    <location>
        <begin position="1"/>
        <end position="27"/>
    </location>
</feature>
<dbReference type="InterPro" id="IPR021891">
    <property type="entry name" value="Telomerase_RBD"/>
</dbReference>
<evidence type="ECO:0000256" key="2">
    <source>
        <dbReference type="ARBA" id="ARBA00008001"/>
    </source>
</evidence>
<evidence type="ECO:0000313" key="18">
    <source>
        <dbReference type="EMBL" id="KAK0392632.1"/>
    </source>
</evidence>
<comment type="subcellular location">
    <subcellularLocation>
        <location evidence="1">Mitochondrion</location>
    </subcellularLocation>
    <subcellularLocation>
        <location evidence="15">Nucleus</location>
    </subcellularLocation>
    <subcellularLocation>
        <location evidence="15">Chromosome</location>
        <location evidence="15">Telomere</location>
    </subcellularLocation>
</comment>
<evidence type="ECO:0000256" key="9">
    <source>
        <dbReference type="ARBA" id="ARBA00022842"/>
    </source>
</evidence>
<dbReference type="GO" id="GO:0070034">
    <property type="term" value="F:telomerase RNA binding"/>
    <property type="evidence" value="ECO:0007669"/>
    <property type="project" value="TreeGrafter"/>
</dbReference>
<dbReference type="Pfam" id="PF12009">
    <property type="entry name" value="Telomerase_RBD"/>
    <property type="match status" value="1"/>
</dbReference>
<keyword evidence="8 15" id="KW-0479">Metal-binding</keyword>
<dbReference type="GO" id="GO:0000781">
    <property type="term" value="C:chromosome, telomeric region"/>
    <property type="evidence" value="ECO:0007669"/>
    <property type="project" value="UniProtKB-SubCell"/>
</dbReference>
<dbReference type="Gene3D" id="1.10.132.70">
    <property type="match status" value="1"/>
</dbReference>
<keyword evidence="12" id="KW-0496">Mitochondrion</keyword>
<dbReference type="InterPro" id="IPR000477">
    <property type="entry name" value="RT_dom"/>
</dbReference>
<comment type="function">
    <text evidence="15">Telomerase is a ribonucleoprotein enzyme essential for the replication of chromosome termini in most eukaryotes. It elongates telomeres. It is a reverse transcriptase that adds simple sequence repeats to chromosome ends by copying a template sequence within the RNA component of the enzyme.</text>
</comment>
<evidence type="ECO:0000256" key="10">
    <source>
        <dbReference type="ARBA" id="ARBA00022895"/>
    </source>
</evidence>
<gene>
    <name evidence="18" type="ORF">NLU13_2127</name>
</gene>
<evidence type="ECO:0000256" key="1">
    <source>
        <dbReference type="ARBA" id="ARBA00004173"/>
    </source>
</evidence>
<evidence type="ECO:0000256" key="7">
    <source>
        <dbReference type="ARBA" id="ARBA00022695"/>
    </source>
</evidence>
<dbReference type="PANTHER" id="PTHR12066:SF0">
    <property type="entry name" value="TELOMERASE REVERSE TRANSCRIPTASE"/>
    <property type="match status" value="1"/>
</dbReference>
<dbReference type="GO" id="GO:0042162">
    <property type="term" value="F:telomeric DNA binding"/>
    <property type="evidence" value="ECO:0007669"/>
    <property type="project" value="TreeGrafter"/>
</dbReference>
<evidence type="ECO:0000256" key="4">
    <source>
        <dbReference type="ARBA" id="ARBA00016182"/>
    </source>
</evidence>
<dbReference type="GO" id="GO:0007004">
    <property type="term" value="P:telomere maintenance via telomerase"/>
    <property type="evidence" value="ECO:0007669"/>
    <property type="project" value="TreeGrafter"/>
</dbReference>
<feature type="domain" description="Reverse transcriptase" evidence="17">
    <location>
        <begin position="634"/>
        <end position="965"/>
    </location>
</feature>
<dbReference type="PROSITE" id="PS50878">
    <property type="entry name" value="RT_POL"/>
    <property type="match status" value="1"/>
</dbReference>
<dbReference type="GO" id="GO:0005739">
    <property type="term" value="C:mitochondrion"/>
    <property type="evidence" value="ECO:0007669"/>
    <property type="project" value="UniProtKB-SubCell"/>
</dbReference>
<proteinExistence type="inferred from homology"/>
<accession>A0AA39GS99</accession>
<dbReference type="AlphaFoldDB" id="A0AA39GS99"/>
<reference evidence="18" key="1">
    <citation type="submission" date="2022-10" db="EMBL/GenBank/DDBJ databases">
        <title>Determination and structural analysis of whole genome sequence of Sarocladium strictum F4-1.</title>
        <authorList>
            <person name="Hu L."/>
            <person name="Jiang Y."/>
        </authorList>
    </citation>
    <scope>NUCLEOTIDE SEQUENCE</scope>
    <source>
        <strain evidence="18">F4-1</strain>
    </source>
</reference>
<evidence type="ECO:0000313" key="19">
    <source>
        <dbReference type="Proteomes" id="UP001175261"/>
    </source>
</evidence>
<keyword evidence="19" id="KW-1185">Reference proteome</keyword>
<evidence type="ECO:0000256" key="3">
    <source>
        <dbReference type="ARBA" id="ARBA00012493"/>
    </source>
</evidence>
<evidence type="ECO:0000256" key="8">
    <source>
        <dbReference type="ARBA" id="ARBA00022723"/>
    </source>
</evidence>
<dbReference type="GO" id="GO:0003720">
    <property type="term" value="F:telomerase activity"/>
    <property type="evidence" value="ECO:0007669"/>
    <property type="project" value="InterPro"/>
</dbReference>
<evidence type="ECO:0000256" key="12">
    <source>
        <dbReference type="ARBA" id="ARBA00023128"/>
    </source>
</evidence>
<evidence type="ECO:0000256" key="5">
    <source>
        <dbReference type="ARBA" id="ARBA00022454"/>
    </source>
</evidence>
<keyword evidence="7 15" id="KW-0548">Nucleotidyltransferase</keyword>
<dbReference type="EMBL" id="JAPDFR010000001">
    <property type="protein sequence ID" value="KAK0392632.1"/>
    <property type="molecule type" value="Genomic_DNA"/>
</dbReference>
<dbReference type="PRINTS" id="PR01365">
    <property type="entry name" value="TELOMERASERT"/>
</dbReference>
<evidence type="ECO:0000256" key="15">
    <source>
        <dbReference type="RuleBase" id="RU365061"/>
    </source>
</evidence>
<protein>
    <recommendedName>
        <fullName evidence="4 15">Telomerase reverse transcriptase</fullName>
        <ecNumber evidence="3 15">2.7.7.49</ecNumber>
    </recommendedName>
    <alternativeName>
        <fullName evidence="15">Telomerase catalytic subunit</fullName>
    </alternativeName>
</protein>
<evidence type="ECO:0000256" key="13">
    <source>
        <dbReference type="ARBA" id="ARBA00023242"/>
    </source>
</evidence>
<dbReference type="SUPFAM" id="SSF56672">
    <property type="entry name" value="DNA/RNA polymerases"/>
    <property type="match status" value="1"/>
</dbReference>
<keyword evidence="11 15" id="KW-0695">RNA-directed DNA polymerase</keyword>
<name>A0AA39GS99_SARSR</name>
<dbReference type="Proteomes" id="UP001175261">
    <property type="component" value="Unassembled WGS sequence"/>
</dbReference>
<comment type="catalytic activity">
    <reaction evidence="14 15">
        <text>DNA(n) + a 2'-deoxyribonucleoside 5'-triphosphate = DNA(n+1) + diphosphate</text>
        <dbReference type="Rhea" id="RHEA:22508"/>
        <dbReference type="Rhea" id="RHEA-COMP:17339"/>
        <dbReference type="Rhea" id="RHEA-COMP:17340"/>
        <dbReference type="ChEBI" id="CHEBI:33019"/>
        <dbReference type="ChEBI" id="CHEBI:61560"/>
        <dbReference type="ChEBI" id="CHEBI:173112"/>
        <dbReference type="EC" id="2.7.7.49"/>
    </reaction>
</comment>
<evidence type="ECO:0000256" key="16">
    <source>
        <dbReference type="SAM" id="MobiDB-lite"/>
    </source>
</evidence>
<sequence length="1130" mass="129069">MSRGRKRKRSDNGALLRENSSRSGSDDTVHRDLFVQYYGSSTTLREYLLARLPRSSRLRRKKISSLCPTSDRSDLERQLATLLDSAIVCASRLDTGKDDVRWAQWVAFSSAQRHDDSNVTISNGLSDSQFCQSEIVEFVIWRLFQREKLGSRPNHLLCDGFRQTQREDGQAMSTIEGACRRSPNSQVAMLKDAPWPQLLKLLGQSGEKIMIDLLLDCSIFLPVRAGYQNYYQLSGVPISELEGAFNKPKGGPLDEAKRPTEITLVRSRIFYAKPAMSARGTVRPGFKHIHVLNRCPFIPDTDADILISHGISSQEINNVKLLMYLFPRQFGLHNVFTSEVNRMKTAQKFQDYTMREDEIGGMFKKKGSDSTIIVPKVPRRLRGEAKRLVVKLQVLHGRCSYLELLNHYCPSNIECLGRNSNRKSKQVTISHSRSTQNRLRQKNGEVTQLAQEQGRARKPQRALHATQQNLTCQHKSITGLASTTSSVSAFCRATLRKIIPYEFWGSGDDQAHNLKVFTQKVDHFVRLRRFESISLHEIAQSFKTSGIQWLQQPVTSGQKPCQSDMRKRTELFLEFLYFVFDSLLIPLIRSNFYVTESNVDRNQIFYFRHDVWRHVAEPALSTLKKDMFEEIKPLDATALLRSRRLGYSQIRLLPKGAKLRPIMNLRRRVLRLGPSKTLGPSINSVLAPVHTMLKFETDAHPARLGSAMFSIGELHSRLKAFKARIGDTHQPLYFVKLDVRAAFDTIPQAAAVDLMQTIPSLRRYIISKHAEVKPGERLSLNQGDVTTKPIRRWHSTATSEANTSNFLARVEETLGTKRKSTVFVDSAMRATHDAQALYNLLNEHVRNNIVKVGKKFYRQKRGIPQGSVLSSFLCNYFYADLENRVLSFLMTPECLLLRLIDDFLLITLDKGKAERFLEVMHRGLPEYGVEVSPEKTLVNFEACSSQGSVSRVEKGQSFPYCGTLIDCRTLEIRKDRGRDASLNIANSLTVEYGRAQGHNFQRKVLGFFKIQSHMMFYDSTHNTTQSVHDSISEAFRETARKMWAYMRCLPKPMQPNSRLVICTITKLIDVAFLLLTSKSRKLRDETYVCDVRKAKLTRLAYEAFLEILSRKQARFTSTISWLHAELKKDV</sequence>
<dbReference type="CDD" id="cd01648">
    <property type="entry name" value="TERT"/>
    <property type="match status" value="1"/>
</dbReference>
<keyword evidence="10 15" id="KW-0779">Telomere</keyword>
<evidence type="ECO:0000256" key="6">
    <source>
        <dbReference type="ARBA" id="ARBA00022679"/>
    </source>
</evidence>
<dbReference type="PANTHER" id="PTHR12066">
    <property type="entry name" value="TELOMERASE REVERSE TRANSCRIPTASE"/>
    <property type="match status" value="1"/>
</dbReference>
<dbReference type="Gene3D" id="1.10.357.90">
    <property type="match status" value="1"/>
</dbReference>
<evidence type="ECO:0000256" key="11">
    <source>
        <dbReference type="ARBA" id="ARBA00022918"/>
    </source>
</evidence>
<dbReference type="InterPro" id="IPR043502">
    <property type="entry name" value="DNA/RNA_pol_sf"/>
</dbReference>
<keyword evidence="6 15" id="KW-0808">Transferase</keyword>
<comment type="caution">
    <text evidence="18">The sequence shown here is derived from an EMBL/GenBank/DDBJ whole genome shotgun (WGS) entry which is preliminary data.</text>
</comment>
<comment type="similarity">
    <text evidence="2 15">Belongs to the reverse transcriptase family. Telomerase subfamily.</text>
</comment>
<keyword evidence="9 15" id="KW-0460">Magnesium</keyword>
<evidence type="ECO:0000259" key="17">
    <source>
        <dbReference type="PROSITE" id="PS50878"/>
    </source>
</evidence>
<keyword evidence="13 15" id="KW-0539">Nucleus</keyword>